<dbReference type="Pfam" id="PF13411">
    <property type="entry name" value="MerR_1"/>
    <property type="match status" value="1"/>
</dbReference>
<keyword evidence="1" id="KW-0238">DNA-binding</keyword>
<comment type="caution">
    <text evidence="4">The sequence shown here is derived from an EMBL/GenBank/DDBJ whole genome shotgun (WGS) entry which is preliminary data.</text>
</comment>
<dbReference type="PROSITE" id="PS00552">
    <property type="entry name" value="HTH_MERR_1"/>
    <property type="match status" value="1"/>
</dbReference>
<dbReference type="PANTHER" id="PTHR30204:SF97">
    <property type="entry name" value="MERR FAMILY REGULATORY PROTEIN"/>
    <property type="match status" value="1"/>
</dbReference>
<dbReference type="CDD" id="cd01282">
    <property type="entry name" value="HTH_MerR-like_sg3"/>
    <property type="match status" value="1"/>
</dbReference>
<name>A0ABW6QWQ9_9NOCA</name>
<feature type="compositionally biased region" description="Basic and acidic residues" evidence="2">
    <location>
        <begin position="147"/>
        <end position="166"/>
    </location>
</feature>
<feature type="domain" description="HTH merR-type" evidence="3">
    <location>
        <begin position="1"/>
        <end position="68"/>
    </location>
</feature>
<evidence type="ECO:0000256" key="1">
    <source>
        <dbReference type="ARBA" id="ARBA00023125"/>
    </source>
</evidence>
<feature type="region of interest" description="Disordered" evidence="2">
    <location>
        <begin position="116"/>
        <end position="166"/>
    </location>
</feature>
<gene>
    <name evidence="4" type="ORF">ACFYV7_23015</name>
</gene>
<dbReference type="SMART" id="SM00422">
    <property type="entry name" value="HTH_MERR"/>
    <property type="match status" value="1"/>
</dbReference>
<dbReference type="Gene3D" id="1.10.1660.10">
    <property type="match status" value="1"/>
</dbReference>
<dbReference type="EMBL" id="JBIAPI010000006">
    <property type="protein sequence ID" value="MFF3225685.1"/>
    <property type="molecule type" value="Genomic_DNA"/>
</dbReference>
<keyword evidence="5" id="KW-1185">Reference proteome</keyword>
<dbReference type="PRINTS" id="PR00040">
    <property type="entry name" value="HTHMERR"/>
</dbReference>
<reference evidence="4 5" key="1">
    <citation type="submission" date="2024-10" db="EMBL/GenBank/DDBJ databases">
        <title>The Natural Products Discovery Center: Release of the First 8490 Sequenced Strains for Exploring Actinobacteria Biosynthetic Diversity.</title>
        <authorList>
            <person name="Kalkreuter E."/>
            <person name="Kautsar S.A."/>
            <person name="Yang D."/>
            <person name="Bader C.D."/>
            <person name="Teijaro C.N."/>
            <person name="Fluegel L."/>
            <person name="Davis C.M."/>
            <person name="Simpson J.R."/>
            <person name="Lauterbach L."/>
            <person name="Steele A.D."/>
            <person name="Gui C."/>
            <person name="Meng S."/>
            <person name="Li G."/>
            <person name="Viehrig K."/>
            <person name="Ye F."/>
            <person name="Su P."/>
            <person name="Kiefer A.F."/>
            <person name="Nichols A."/>
            <person name="Cepeda A.J."/>
            <person name="Yan W."/>
            <person name="Fan B."/>
            <person name="Jiang Y."/>
            <person name="Adhikari A."/>
            <person name="Zheng C.-J."/>
            <person name="Schuster L."/>
            <person name="Cowan T.M."/>
            <person name="Smanski M.J."/>
            <person name="Chevrette M.G."/>
            <person name="De Carvalho L.P.S."/>
            <person name="Shen B."/>
        </authorList>
    </citation>
    <scope>NUCLEOTIDE SEQUENCE [LARGE SCALE GENOMIC DNA]</scope>
    <source>
        <strain evidence="4 5">NPDC003040</strain>
    </source>
</reference>
<dbReference type="Proteomes" id="UP001601948">
    <property type="component" value="Unassembled WGS sequence"/>
</dbReference>
<evidence type="ECO:0000313" key="5">
    <source>
        <dbReference type="Proteomes" id="UP001601948"/>
    </source>
</evidence>
<evidence type="ECO:0000259" key="3">
    <source>
        <dbReference type="PROSITE" id="PS50937"/>
    </source>
</evidence>
<organism evidence="4 5">
    <name type="scientific">Nocardia suismassiliense</name>
    <dbReference type="NCBI Taxonomy" id="2077092"/>
    <lineage>
        <taxon>Bacteria</taxon>
        <taxon>Bacillati</taxon>
        <taxon>Actinomycetota</taxon>
        <taxon>Actinomycetes</taxon>
        <taxon>Mycobacteriales</taxon>
        <taxon>Nocardiaceae</taxon>
        <taxon>Nocardia</taxon>
    </lineage>
</organism>
<dbReference type="InterPro" id="IPR047057">
    <property type="entry name" value="MerR_fam"/>
</dbReference>
<sequence>MRIGELARRTGVTTRALRYYEQQNLLTAERSASGQRHYSETAVDRIRVIQELYTAGLSSKTIAELTPCVIDGKATPELLDRLAVERDRIDRRITDLMHTRGRLDSVIAGAAATMHPGTSCRAEHGRAEQPPLAAADRNGHLAVSQRSDGRSRSAEQPDNRDQPDIR</sequence>
<dbReference type="RefSeq" id="WP_387720339.1">
    <property type="nucleotide sequence ID" value="NZ_JBIAPI010000006.1"/>
</dbReference>
<dbReference type="SUPFAM" id="SSF46955">
    <property type="entry name" value="Putative DNA-binding domain"/>
    <property type="match status" value="1"/>
</dbReference>
<evidence type="ECO:0000256" key="2">
    <source>
        <dbReference type="SAM" id="MobiDB-lite"/>
    </source>
</evidence>
<protein>
    <submittedName>
        <fullName evidence="4">MerR family transcriptional regulator</fullName>
    </submittedName>
</protein>
<dbReference type="InterPro" id="IPR009061">
    <property type="entry name" value="DNA-bd_dom_put_sf"/>
</dbReference>
<evidence type="ECO:0000313" key="4">
    <source>
        <dbReference type="EMBL" id="MFF3225685.1"/>
    </source>
</evidence>
<proteinExistence type="predicted"/>
<dbReference type="InterPro" id="IPR000551">
    <property type="entry name" value="MerR-type_HTH_dom"/>
</dbReference>
<accession>A0ABW6QWQ9</accession>
<dbReference type="PROSITE" id="PS50937">
    <property type="entry name" value="HTH_MERR_2"/>
    <property type="match status" value="1"/>
</dbReference>
<dbReference type="PANTHER" id="PTHR30204">
    <property type="entry name" value="REDOX-CYCLING DRUG-SENSING TRANSCRIPTIONAL ACTIVATOR SOXR"/>
    <property type="match status" value="1"/>
</dbReference>